<dbReference type="GO" id="GO:0046872">
    <property type="term" value="F:metal ion binding"/>
    <property type="evidence" value="ECO:0007669"/>
    <property type="project" value="UniProtKB-KW"/>
</dbReference>
<feature type="binding site" evidence="6">
    <location>
        <begin position="141"/>
        <end position="149"/>
    </location>
    <ligand>
        <name>ATP</name>
        <dbReference type="ChEBI" id="CHEBI:30616"/>
    </ligand>
</feature>
<evidence type="ECO:0000256" key="4">
    <source>
        <dbReference type="ARBA" id="ARBA00036539"/>
    </source>
</evidence>
<dbReference type="PIRSF" id="PIRSF006806">
    <property type="entry name" value="FTHF_cligase"/>
    <property type="match status" value="1"/>
</dbReference>
<dbReference type="GO" id="GO:0035999">
    <property type="term" value="P:tetrahydrofolate interconversion"/>
    <property type="evidence" value="ECO:0007669"/>
    <property type="project" value="TreeGrafter"/>
</dbReference>
<protein>
    <recommendedName>
        <fullName evidence="5 7">5-formyltetrahydrofolate cyclo-ligase</fullName>
        <ecNumber evidence="5 7">6.3.3.2</ecNumber>
    </recommendedName>
</protein>
<feature type="binding site" evidence="6">
    <location>
        <position position="52"/>
    </location>
    <ligand>
        <name>substrate</name>
    </ligand>
</feature>
<dbReference type="InterPro" id="IPR002698">
    <property type="entry name" value="FTHF_cligase"/>
</dbReference>
<organism evidence="8 9">
    <name type="scientific">Meganyctiphanes norvegica</name>
    <name type="common">Northern krill</name>
    <name type="synonym">Thysanopoda norvegica</name>
    <dbReference type="NCBI Taxonomy" id="48144"/>
    <lineage>
        <taxon>Eukaryota</taxon>
        <taxon>Metazoa</taxon>
        <taxon>Ecdysozoa</taxon>
        <taxon>Arthropoda</taxon>
        <taxon>Crustacea</taxon>
        <taxon>Multicrustacea</taxon>
        <taxon>Malacostraca</taxon>
        <taxon>Eumalacostraca</taxon>
        <taxon>Eucarida</taxon>
        <taxon>Euphausiacea</taxon>
        <taxon>Euphausiidae</taxon>
        <taxon>Meganyctiphanes</taxon>
    </lineage>
</organism>
<name>A0AAV2PGA6_MEGNR</name>
<evidence type="ECO:0000256" key="1">
    <source>
        <dbReference type="ARBA" id="ARBA00010638"/>
    </source>
</evidence>
<dbReference type="Gene3D" id="3.40.50.10420">
    <property type="entry name" value="NagB/RpiA/CoA transferase-like"/>
    <property type="match status" value="1"/>
</dbReference>
<accession>A0AAV2PGA6</accession>
<dbReference type="GO" id="GO:0030272">
    <property type="term" value="F:5-formyltetrahydrofolate cyclo-ligase activity"/>
    <property type="evidence" value="ECO:0007669"/>
    <property type="project" value="UniProtKB-EC"/>
</dbReference>
<reference evidence="8 9" key="1">
    <citation type="submission" date="2024-05" db="EMBL/GenBank/DDBJ databases">
        <authorList>
            <person name="Wallberg A."/>
        </authorList>
    </citation>
    <scope>NUCLEOTIDE SEQUENCE [LARGE SCALE GENOMIC DNA]</scope>
</reference>
<feature type="binding site" evidence="6">
    <location>
        <begin position="6"/>
        <end position="10"/>
    </location>
    <ligand>
        <name>ATP</name>
        <dbReference type="ChEBI" id="CHEBI:30616"/>
    </ligand>
</feature>
<evidence type="ECO:0000256" key="3">
    <source>
        <dbReference type="ARBA" id="ARBA00022840"/>
    </source>
</evidence>
<feature type="binding site" evidence="6">
    <location>
        <position position="57"/>
    </location>
    <ligand>
        <name>substrate</name>
    </ligand>
</feature>
<dbReference type="Pfam" id="PF01812">
    <property type="entry name" value="5-FTHF_cyc-lig"/>
    <property type="match status" value="1"/>
</dbReference>
<dbReference type="EMBL" id="CAXKWB010000060">
    <property type="protein sequence ID" value="CAL4058850.1"/>
    <property type="molecule type" value="Genomic_DNA"/>
</dbReference>
<comment type="similarity">
    <text evidence="1 7">Belongs to the 5-formyltetrahydrofolate cyclo-ligase family.</text>
</comment>
<dbReference type="SUPFAM" id="SSF100950">
    <property type="entry name" value="NagB/RpiA/CoA transferase-like"/>
    <property type="match status" value="1"/>
</dbReference>
<keyword evidence="7" id="KW-0479">Metal-binding</keyword>
<dbReference type="PANTHER" id="PTHR23407">
    <property type="entry name" value="ATPASE INHIBITOR/5-FORMYLTETRAHYDROFOLATE CYCLO-LIGASE"/>
    <property type="match status" value="1"/>
</dbReference>
<proteinExistence type="inferred from homology"/>
<evidence type="ECO:0000256" key="5">
    <source>
        <dbReference type="ARBA" id="ARBA00038966"/>
    </source>
</evidence>
<evidence type="ECO:0000256" key="6">
    <source>
        <dbReference type="PIRSR" id="PIRSR006806-1"/>
    </source>
</evidence>
<dbReference type="GO" id="GO:0005524">
    <property type="term" value="F:ATP binding"/>
    <property type="evidence" value="ECO:0007669"/>
    <property type="project" value="UniProtKB-KW"/>
</dbReference>
<dbReference type="EC" id="6.3.3.2" evidence="5 7"/>
<dbReference type="NCBIfam" id="TIGR02727">
    <property type="entry name" value="MTHFS_bact"/>
    <property type="match status" value="1"/>
</dbReference>
<keyword evidence="7" id="KW-0460">Magnesium</keyword>
<dbReference type="FunFam" id="3.40.50.10420:FF:000007">
    <property type="entry name" value="5-formyltetrahydrofolate cyclo-ligase"/>
    <property type="match status" value="1"/>
</dbReference>
<evidence type="ECO:0000313" key="9">
    <source>
        <dbReference type="Proteomes" id="UP001497623"/>
    </source>
</evidence>
<dbReference type="PANTHER" id="PTHR23407:SF1">
    <property type="entry name" value="5-FORMYLTETRAHYDROFOLATE CYCLO-LIGASE"/>
    <property type="match status" value="1"/>
</dbReference>
<comment type="cofactor">
    <cofactor evidence="7">
        <name>Mg(2+)</name>
        <dbReference type="ChEBI" id="CHEBI:18420"/>
    </cofactor>
</comment>
<dbReference type="AlphaFoldDB" id="A0AAV2PGA6"/>
<evidence type="ECO:0000313" key="8">
    <source>
        <dbReference type="EMBL" id="CAL4058850.1"/>
    </source>
</evidence>
<evidence type="ECO:0000256" key="2">
    <source>
        <dbReference type="ARBA" id="ARBA00022741"/>
    </source>
</evidence>
<sequence length="195" mass="21954">MNSVAKASLRKEIKSKLNSLTKEEKTQQSKIVTSALLSHPVYKKSQRLSIFLSMPDEIQTDSVLKHALENGKKVFIPRYDSSSTYMDMVRLHSWEQYDALPTTRWNIKQPPLDKECEQALNTGGLDLVLIPGLAFTRAGDRMGRGKGYYDTFLEKCKEVSLQPPTTIALAFKESILPEIPIDEKDVPIDIVLAAD</sequence>
<gene>
    <name evidence="8" type="ORF">MNOR_LOCUS294</name>
</gene>
<comment type="catalytic activity">
    <reaction evidence="4 7">
        <text>(6S)-5-formyl-5,6,7,8-tetrahydrofolate + ATP = (6R)-5,10-methenyltetrahydrofolate + ADP + phosphate</text>
        <dbReference type="Rhea" id="RHEA:10488"/>
        <dbReference type="ChEBI" id="CHEBI:30616"/>
        <dbReference type="ChEBI" id="CHEBI:43474"/>
        <dbReference type="ChEBI" id="CHEBI:57455"/>
        <dbReference type="ChEBI" id="CHEBI:57457"/>
        <dbReference type="ChEBI" id="CHEBI:456216"/>
        <dbReference type="EC" id="6.3.3.2"/>
    </reaction>
</comment>
<dbReference type="GO" id="GO:0005739">
    <property type="term" value="C:mitochondrion"/>
    <property type="evidence" value="ECO:0007669"/>
    <property type="project" value="TreeGrafter"/>
</dbReference>
<dbReference type="InterPro" id="IPR037171">
    <property type="entry name" value="NagB/RpiA_transferase-like"/>
</dbReference>
<evidence type="ECO:0000256" key="7">
    <source>
        <dbReference type="RuleBase" id="RU361279"/>
    </source>
</evidence>
<comment type="caution">
    <text evidence="8">The sequence shown here is derived from an EMBL/GenBank/DDBJ whole genome shotgun (WGS) entry which is preliminary data.</text>
</comment>
<keyword evidence="9" id="KW-1185">Reference proteome</keyword>
<keyword evidence="2 6" id="KW-0547">Nucleotide-binding</keyword>
<feature type="non-terminal residue" evidence="8">
    <location>
        <position position="195"/>
    </location>
</feature>
<dbReference type="InterPro" id="IPR024185">
    <property type="entry name" value="FTHF_cligase-like_sf"/>
</dbReference>
<dbReference type="GO" id="GO:0009396">
    <property type="term" value="P:folic acid-containing compound biosynthetic process"/>
    <property type="evidence" value="ECO:0007669"/>
    <property type="project" value="TreeGrafter"/>
</dbReference>
<keyword evidence="3 6" id="KW-0067">ATP-binding</keyword>
<dbReference type="Proteomes" id="UP001497623">
    <property type="component" value="Unassembled WGS sequence"/>
</dbReference>